<dbReference type="Pfam" id="PF09424">
    <property type="entry name" value="YqeY"/>
    <property type="match status" value="1"/>
</dbReference>
<dbReference type="PANTHER" id="PTHR28055">
    <property type="entry name" value="ALTERED INHERITANCE OF MITOCHONDRIA PROTEIN 41, MITOCHONDRIAL"/>
    <property type="match status" value="1"/>
</dbReference>
<gene>
    <name evidence="1" type="ORF">DEM25_010160</name>
</gene>
<dbReference type="AlphaFoldDB" id="A0A3A8AJB6"/>
<dbReference type="InterPro" id="IPR042184">
    <property type="entry name" value="YqeY/Aim41_N"/>
</dbReference>
<dbReference type="InterPro" id="IPR023168">
    <property type="entry name" value="GatB_Yqey_C_2"/>
</dbReference>
<name>A0A3A8AJB6_9HYPH</name>
<dbReference type="OrthoDB" id="9788127at2"/>
<protein>
    <submittedName>
        <fullName evidence="1">GatB/YqeY domain-containing protein</fullName>
    </submittedName>
</protein>
<reference evidence="1 2" key="1">
    <citation type="journal article" date="2018" name="Int. J. Syst. Bacteriol.">
        <title>Oceaniradius stylonemae gen. nov., sp. nov., isolated from a red alga, Stylonema cornu-cervi.</title>
        <authorList>
            <person name="Jeong S."/>
        </authorList>
    </citation>
    <scope>NUCLEOTIDE SEQUENCE [LARGE SCALE GENOMIC DNA]</scope>
    <source>
        <strain evidence="1 2">StC1</strain>
    </source>
</reference>
<keyword evidence="2" id="KW-1185">Reference proteome</keyword>
<dbReference type="InterPro" id="IPR003789">
    <property type="entry name" value="Asn/Gln_tRNA_amidoTrase-B-like"/>
</dbReference>
<organism evidence="1 2">
    <name type="scientific">Oceaniradius stylonematis</name>
    <dbReference type="NCBI Taxonomy" id="2184161"/>
    <lineage>
        <taxon>Bacteria</taxon>
        <taxon>Pseudomonadati</taxon>
        <taxon>Pseudomonadota</taxon>
        <taxon>Alphaproteobacteria</taxon>
        <taxon>Hyphomicrobiales</taxon>
        <taxon>Ahrensiaceae</taxon>
        <taxon>Oceaniradius</taxon>
    </lineage>
</organism>
<accession>A0A3A8AJB6</accession>
<proteinExistence type="predicted"/>
<evidence type="ECO:0000313" key="2">
    <source>
        <dbReference type="Proteomes" id="UP000246132"/>
    </source>
</evidence>
<dbReference type="Proteomes" id="UP000246132">
    <property type="component" value="Unassembled WGS sequence"/>
</dbReference>
<dbReference type="EMBL" id="QFWV02000006">
    <property type="protein sequence ID" value="RKF06754.1"/>
    <property type="molecule type" value="Genomic_DNA"/>
</dbReference>
<dbReference type="PANTHER" id="PTHR28055:SF1">
    <property type="entry name" value="ALTERED INHERITANCE OF MITOCHONDRIA PROTEIN 41, MITOCHONDRIAL"/>
    <property type="match status" value="1"/>
</dbReference>
<dbReference type="Gene3D" id="1.10.1510.10">
    <property type="entry name" value="Uncharacterised protein YqeY/AIM41 PF09424, N-terminal domain"/>
    <property type="match status" value="1"/>
</dbReference>
<comment type="caution">
    <text evidence="1">The sequence shown here is derived from an EMBL/GenBank/DDBJ whole genome shotgun (WGS) entry which is preliminary data.</text>
</comment>
<evidence type="ECO:0000313" key="1">
    <source>
        <dbReference type="EMBL" id="RKF06754.1"/>
    </source>
</evidence>
<dbReference type="InterPro" id="IPR019004">
    <property type="entry name" value="YqeY/Aim41"/>
</dbReference>
<dbReference type="Gene3D" id="1.10.10.410">
    <property type="match status" value="1"/>
</dbReference>
<sequence length="149" mass="16345">MREAIHAALKEAQNSQDKCRISVLRLVLAAVKDRDIANRNAGKDPVSDKEIVGILSKMISQRKASAADYEQGGRLELADQERYESKVIAEFLPAQMCEDEVKQACAAVVEDTGAAGLRDMGKCMNTLKQKFPGQMDFSKASGIVRGMLR</sequence>
<dbReference type="SUPFAM" id="SSF89095">
    <property type="entry name" value="GatB/YqeY motif"/>
    <property type="match status" value="1"/>
</dbReference>
<dbReference type="GO" id="GO:0016884">
    <property type="term" value="F:carbon-nitrogen ligase activity, with glutamine as amido-N-donor"/>
    <property type="evidence" value="ECO:0007669"/>
    <property type="project" value="InterPro"/>
</dbReference>